<dbReference type="Proteomes" id="UP000215914">
    <property type="component" value="Unassembled WGS sequence"/>
</dbReference>
<sequence>MPFLYIFSKIICLFQQILGILGLTTFKLFTSSLLCSRAYKHVTLDFMFELSITVIITISKFRKGRLPD</sequence>
<evidence type="ECO:0000313" key="2">
    <source>
        <dbReference type="Proteomes" id="UP000215914"/>
    </source>
</evidence>
<proteinExistence type="predicted"/>
<comment type="caution">
    <text evidence="1">The sequence shown here is derived from an EMBL/GenBank/DDBJ whole genome shotgun (WGS) entry which is preliminary data.</text>
</comment>
<dbReference type="Gramene" id="mRNA:HanXRQr2_Chr08g0348851">
    <property type="protein sequence ID" value="CDS:HanXRQr2_Chr08g0348851.1"/>
    <property type="gene ID" value="HanXRQr2_Chr08g0348851"/>
</dbReference>
<name>A0A9K3IGR2_HELAN</name>
<organism evidence="1 2">
    <name type="scientific">Helianthus annuus</name>
    <name type="common">Common sunflower</name>
    <dbReference type="NCBI Taxonomy" id="4232"/>
    <lineage>
        <taxon>Eukaryota</taxon>
        <taxon>Viridiplantae</taxon>
        <taxon>Streptophyta</taxon>
        <taxon>Embryophyta</taxon>
        <taxon>Tracheophyta</taxon>
        <taxon>Spermatophyta</taxon>
        <taxon>Magnoliopsida</taxon>
        <taxon>eudicotyledons</taxon>
        <taxon>Gunneridae</taxon>
        <taxon>Pentapetalae</taxon>
        <taxon>asterids</taxon>
        <taxon>campanulids</taxon>
        <taxon>Asterales</taxon>
        <taxon>Asteraceae</taxon>
        <taxon>Asteroideae</taxon>
        <taxon>Heliantheae alliance</taxon>
        <taxon>Heliantheae</taxon>
        <taxon>Helianthus</taxon>
    </lineage>
</organism>
<gene>
    <name evidence="1" type="ORF">HanXRQr2_Chr08g0348851</name>
</gene>
<dbReference type="AlphaFoldDB" id="A0A9K3IGR2"/>
<accession>A0A9K3IGR2</accession>
<dbReference type="EMBL" id="MNCJ02000323">
    <property type="protein sequence ID" value="KAF5796216.1"/>
    <property type="molecule type" value="Genomic_DNA"/>
</dbReference>
<protein>
    <submittedName>
        <fullName evidence="1">Uncharacterized protein</fullName>
    </submittedName>
</protein>
<evidence type="ECO:0000313" key="1">
    <source>
        <dbReference type="EMBL" id="KAF5796216.1"/>
    </source>
</evidence>
<reference evidence="1" key="1">
    <citation type="journal article" date="2017" name="Nature">
        <title>The sunflower genome provides insights into oil metabolism, flowering and Asterid evolution.</title>
        <authorList>
            <person name="Badouin H."/>
            <person name="Gouzy J."/>
            <person name="Grassa C.J."/>
            <person name="Murat F."/>
            <person name="Staton S.E."/>
            <person name="Cottret L."/>
            <person name="Lelandais-Briere C."/>
            <person name="Owens G.L."/>
            <person name="Carrere S."/>
            <person name="Mayjonade B."/>
            <person name="Legrand L."/>
            <person name="Gill N."/>
            <person name="Kane N.C."/>
            <person name="Bowers J.E."/>
            <person name="Hubner S."/>
            <person name="Bellec A."/>
            <person name="Berard A."/>
            <person name="Berges H."/>
            <person name="Blanchet N."/>
            <person name="Boniface M.C."/>
            <person name="Brunel D."/>
            <person name="Catrice O."/>
            <person name="Chaidir N."/>
            <person name="Claudel C."/>
            <person name="Donnadieu C."/>
            <person name="Faraut T."/>
            <person name="Fievet G."/>
            <person name="Helmstetter N."/>
            <person name="King M."/>
            <person name="Knapp S.J."/>
            <person name="Lai Z."/>
            <person name="Le Paslier M.C."/>
            <person name="Lippi Y."/>
            <person name="Lorenzon L."/>
            <person name="Mandel J.R."/>
            <person name="Marage G."/>
            <person name="Marchand G."/>
            <person name="Marquand E."/>
            <person name="Bret-Mestries E."/>
            <person name="Morien E."/>
            <person name="Nambeesan S."/>
            <person name="Nguyen T."/>
            <person name="Pegot-Espagnet P."/>
            <person name="Pouilly N."/>
            <person name="Raftis F."/>
            <person name="Sallet E."/>
            <person name="Schiex T."/>
            <person name="Thomas J."/>
            <person name="Vandecasteele C."/>
            <person name="Vares D."/>
            <person name="Vear F."/>
            <person name="Vautrin S."/>
            <person name="Crespi M."/>
            <person name="Mangin B."/>
            <person name="Burke J.M."/>
            <person name="Salse J."/>
            <person name="Munos S."/>
            <person name="Vincourt P."/>
            <person name="Rieseberg L.H."/>
            <person name="Langlade N.B."/>
        </authorList>
    </citation>
    <scope>NUCLEOTIDE SEQUENCE</scope>
    <source>
        <tissue evidence="1">Leaves</tissue>
    </source>
</reference>
<reference evidence="1" key="2">
    <citation type="submission" date="2020-06" db="EMBL/GenBank/DDBJ databases">
        <title>Helianthus annuus Genome sequencing and assembly Release 2.</title>
        <authorList>
            <person name="Gouzy J."/>
            <person name="Langlade N."/>
            <person name="Munos S."/>
        </authorList>
    </citation>
    <scope>NUCLEOTIDE SEQUENCE</scope>
    <source>
        <tissue evidence="1">Leaves</tissue>
    </source>
</reference>
<keyword evidence="2" id="KW-1185">Reference proteome</keyword>